<protein>
    <recommendedName>
        <fullName evidence="4">Kinetoplast-associated protein</fullName>
    </recommendedName>
</protein>
<feature type="coiled-coil region" evidence="1">
    <location>
        <begin position="17"/>
        <end position="285"/>
    </location>
</feature>
<dbReference type="Proteomes" id="UP000179807">
    <property type="component" value="Unassembled WGS sequence"/>
</dbReference>
<evidence type="ECO:0008006" key="4">
    <source>
        <dbReference type="Google" id="ProtNLM"/>
    </source>
</evidence>
<accession>A0A1J4K734</accession>
<comment type="caution">
    <text evidence="2">The sequence shown here is derived from an EMBL/GenBank/DDBJ whole genome shotgun (WGS) entry which is preliminary data.</text>
</comment>
<keyword evidence="3" id="KW-1185">Reference proteome</keyword>
<feature type="coiled-coil region" evidence="1">
    <location>
        <begin position="318"/>
        <end position="366"/>
    </location>
</feature>
<reference evidence="2" key="1">
    <citation type="submission" date="2016-10" db="EMBL/GenBank/DDBJ databases">
        <authorList>
            <person name="Benchimol M."/>
            <person name="Almeida L.G."/>
            <person name="Vasconcelos A.T."/>
            <person name="Perreira-Neves A."/>
            <person name="Rosa I.A."/>
            <person name="Tasca T."/>
            <person name="Bogo M.R."/>
            <person name="de Souza W."/>
        </authorList>
    </citation>
    <scope>NUCLEOTIDE SEQUENCE [LARGE SCALE GENOMIC DNA]</scope>
    <source>
        <strain evidence="2">K</strain>
    </source>
</reference>
<dbReference type="AlphaFoldDB" id="A0A1J4K734"/>
<sequence>MDTLQADPLNSTKPANITELEEMNKEADQMLKQKEKELKAYTDAVREAEKILKGLQETVNAKTAELSALSAPDENAENERRLIEEEIERLEASHQKEMQRLQQQHEDEMSSLKADFQQTLNEAENWSNRHAEITLQEKMGELEKLKQEAIEAKQQLNETTFLRSRSTNVNAEAHGTMTQKAVADQIAKLEEQLSELTSVTREELRDSRAKIDECVAAIELRRQSQAAEIKRLEDEIAQRKERYAAHIAAVREQHQLERTTLEQSIAATNARAENTEKIISQLEAHHEAQLAEVLGDIESMRRSMETSGGRSSSNAASVRQAAREIQKLSEEKTGIIEETKMIETEITELDDENAKLREELNRLRARLSKTKM</sequence>
<evidence type="ECO:0000313" key="2">
    <source>
        <dbReference type="EMBL" id="OHT06794.1"/>
    </source>
</evidence>
<evidence type="ECO:0000313" key="3">
    <source>
        <dbReference type="Proteomes" id="UP000179807"/>
    </source>
</evidence>
<dbReference type="GeneID" id="94827229"/>
<keyword evidence="1" id="KW-0175">Coiled coil</keyword>
<dbReference type="EMBL" id="MLAK01000716">
    <property type="protein sequence ID" value="OHT06794.1"/>
    <property type="molecule type" value="Genomic_DNA"/>
</dbReference>
<dbReference type="VEuPathDB" id="TrichDB:TRFO_05496"/>
<dbReference type="RefSeq" id="XP_068359930.1">
    <property type="nucleotide sequence ID" value="XM_068492525.1"/>
</dbReference>
<dbReference type="OrthoDB" id="10497125at2759"/>
<evidence type="ECO:0000256" key="1">
    <source>
        <dbReference type="SAM" id="Coils"/>
    </source>
</evidence>
<proteinExistence type="predicted"/>
<name>A0A1J4K734_9EUKA</name>
<gene>
    <name evidence="2" type="ORF">TRFO_05496</name>
</gene>
<organism evidence="2 3">
    <name type="scientific">Tritrichomonas foetus</name>
    <dbReference type="NCBI Taxonomy" id="1144522"/>
    <lineage>
        <taxon>Eukaryota</taxon>
        <taxon>Metamonada</taxon>
        <taxon>Parabasalia</taxon>
        <taxon>Tritrichomonadida</taxon>
        <taxon>Tritrichomonadidae</taxon>
        <taxon>Tritrichomonas</taxon>
    </lineage>
</organism>